<dbReference type="Gene3D" id="3.40.50.2300">
    <property type="match status" value="1"/>
</dbReference>
<dbReference type="InterPro" id="IPR039420">
    <property type="entry name" value="WalR-like"/>
</dbReference>
<protein>
    <submittedName>
        <fullName evidence="6">Transcriptional regulatory protein RcsB</fullName>
    </submittedName>
</protein>
<dbReference type="InterPro" id="IPR000792">
    <property type="entry name" value="Tscrpt_reg_LuxR_C"/>
</dbReference>
<dbReference type="Gene3D" id="1.10.10.10">
    <property type="entry name" value="Winged helix-like DNA-binding domain superfamily/Winged helix DNA-binding domain"/>
    <property type="match status" value="1"/>
</dbReference>
<accession>A0A375E7L9</accession>
<evidence type="ECO:0000256" key="2">
    <source>
        <dbReference type="ARBA" id="ARBA00023125"/>
    </source>
</evidence>
<dbReference type="SMART" id="SM00421">
    <property type="entry name" value="HTH_LUXR"/>
    <property type="match status" value="1"/>
</dbReference>
<dbReference type="Pfam" id="PF00196">
    <property type="entry name" value="GerE"/>
    <property type="match status" value="1"/>
</dbReference>
<dbReference type="InterPro" id="IPR016032">
    <property type="entry name" value="Sig_transdc_resp-reg_C-effctor"/>
</dbReference>
<keyword evidence="1 3" id="KW-0597">Phosphoprotein</keyword>
<evidence type="ECO:0000313" key="6">
    <source>
        <dbReference type="EMBL" id="SOZ68813.1"/>
    </source>
</evidence>
<dbReference type="GO" id="GO:0006355">
    <property type="term" value="P:regulation of DNA-templated transcription"/>
    <property type="evidence" value="ECO:0007669"/>
    <property type="project" value="InterPro"/>
</dbReference>
<dbReference type="GO" id="GO:0003677">
    <property type="term" value="F:DNA binding"/>
    <property type="evidence" value="ECO:0007669"/>
    <property type="project" value="UniProtKB-KW"/>
</dbReference>
<dbReference type="GO" id="GO:0000160">
    <property type="term" value="P:phosphorelay signal transduction system"/>
    <property type="evidence" value="ECO:0007669"/>
    <property type="project" value="InterPro"/>
</dbReference>
<proteinExistence type="predicted"/>
<evidence type="ECO:0000259" key="4">
    <source>
        <dbReference type="PROSITE" id="PS50043"/>
    </source>
</evidence>
<dbReference type="RefSeq" id="WP_116332303.1">
    <property type="nucleotide sequence ID" value="NZ_LT992560.1"/>
</dbReference>
<dbReference type="Pfam" id="PF00072">
    <property type="entry name" value="Response_reg"/>
    <property type="match status" value="1"/>
</dbReference>
<comment type="caution">
    <text evidence="6">The sequence shown here is derived from an EMBL/GenBank/DDBJ whole genome shotgun (WGS) entry which is preliminary data.</text>
</comment>
<dbReference type="PANTHER" id="PTHR43214:SF17">
    <property type="entry name" value="TRANSCRIPTIONAL REGULATORY PROTEIN RCSB"/>
    <property type="match status" value="1"/>
</dbReference>
<evidence type="ECO:0000259" key="5">
    <source>
        <dbReference type="PROSITE" id="PS50110"/>
    </source>
</evidence>
<keyword evidence="2" id="KW-0238">DNA-binding</keyword>
<feature type="modified residue" description="4-aspartylphosphate" evidence="3">
    <location>
        <position position="53"/>
    </location>
</feature>
<reference evidence="6" key="1">
    <citation type="submission" date="2018-01" db="EMBL/GenBank/DDBJ databases">
        <authorList>
            <person name="Clerissi C."/>
        </authorList>
    </citation>
    <scope>NUCLEOTIDE SEQUENCE</scope>
    <source>
        <strain evidence="6">Cupriavidus taiwanensis STM 8556</strain>
    </source>
</reference>
<dbReference type="EMBL" id="OFTH01000037">
    <property type="protein sequence ID" value="SOZ68813.1"/>
    <property type="molecule type" value="Genomic_DNA"/>
</dbReference>
<dbReference type="PANTHER" id="PTHR43214">
    <property type="entry name" value="TWO-COMPONENT RESPONSE REGULATOR"/>
    <property type="match status" value="1"/>
</dbReference>
<gene>
    <name evidence="6" type="ORF">CBM2613_B120119</name>
</gene>
<dbReference type="CDD" id="cd17535">
    <property type="entry name" value="REC_NarL-like"/>
    <property type="match status" value="1"/>
</dbReference>
<dbReference type="AlphaFoldDB" id="A0A375E7L9"/>
<dbReference type="SUPFAM" id="SSF46894">
    <property type="entry name" value="C-terminal effector domain of the bipartite response regulators"/>
    <property type="match status" value="1"/>
</dbReference>
<feature type="domain" description="Response regulatory" evidence="5">
    <location>
        <begin position="2"/>
        <end position="120"/>
    </location>
</feature>
<evidence type="ECO:0000256" key="1">
    <source>
        <dbReference type="ARBA" id="ARBA00022553"/>
    </source>
</evidence>
<organism evidence="6">
    <name type="scientific">Cupriavidus taiwanensis</name>
    <dbReference type="NCBI Taxonomy" id="164546"/>
    <lineage>
        <taxon>Bacteria</taxon>
        <taxon>Pseudomonadati</taxon>
        <taxon>Pseudomonadota</taxon>
        <taxon>Betaproteobacteria</taxon>
        <taxon>Burkholderiales</taxon>
        <taxon>Burkholderiaceae</taxon>
        <taxon>Cupriavidus</taxon>
    </lineage>
</organism>
<dbReference type="InterPro" id="IPR011006">
    <property type="entry name" value="CheY-like_superfamily"/>
</dbReference>
<dbReference type="InterPro" id="IPR058245">
    <property type="entry name" value="NreC/VraR/RcsB-like_REC"/>
</dbReference>
<feature type="domain" description="HTH luxR-type" evidence="4">
    <location>
        <begin position="142"/>
        <end position="207"/>
    </location>
</feature>
<dbReference type="PROSITE" id="PS50043">
    <property type="entry name" value="HTH_LUXR_2"/>
    <property type="match status" value="1"/>
</dbReference>
<dbReference type="PROSITE" id="PS50110">
    <property type="entry name" value="RESPONSE_REGULATORY"/>
    <property type="match status" value="1"/>
</dbReference>
<dbReference type="InterPro" id="IPR001789">
    <property type="entry name" value="Sig_transdc_resp-reg_receiver"/>
</dbReference>
<dbReference type="InterPro" id="IPR036388">
    <property type="entry name" value="WH-like_DNA-bd_sf"/>
</dbReference>
<name>A0A375E7L9_9BURK</name>
<dbReference type="SUPFAM" id="SSF52172">
    <property type="entry name" value="CheY-like"/>
    <property type="match status" value="1"/>
</dbReference>
<evidence type="ECO:0000256" key="3">
    <source>
        <dbReference type="PROSITE-ProRule" id="PRU00169"/>
    </source>
</evidence>
<sequence>MKILLADDHPLILYAVEAALANVPGLDLCGSARTPAALLSLLDHTACDVVVADYSMPQQPGDGWQLYTAILNRHPDTRLVAYTSFPEPLLVAGLVRLGVHAIVSKAEPVTELVRAIEAVAAGARHLSPGAQAALDLAMTTPQYQRLARLSQRELLVLGLFAAGLSVSQSAALTGRSVKTISTQKAAIKKKIAARSDGELYLNAVRQGLLMRVPQR</sequence>
<dbReference type="SMART" id="SM00448">
    <property type="entry name" value="REC"/>
    <property type="match status" value="1"/>
</dbReference>
<dbReference type="Proteomes" id="UP000256952">
    <property type="component" value="Chromosome CBM2613_b"/>
</dbReference>